<dbReference type="GO" id="GO:0000428">
    <property type="term" value="C:DNA-directed RNA polymerase complex"/>
    <property type="evidence" value="ECO:0007669"/>
    <property type="project" value="UniProtKB-KW"/>
</dbReference>
<comment type="subcellular location">
    <subcellularLocation>
        <location evidence="1">Nucleus</location>
        <location evidence="1">Nucleolus</location>
    </subcellularLocation>
</comment>
<evidence type="ECO:0000256" key="3">
    <source>
        <dbReference type="ARBA" id="ARBA00022478"/>
    </source>
</evidence>
<dbReference type="Proteomes" id="UP001303889">
    <property type="component" value="Unassembled WGS sequence"/>
</dbReference>
<dbReference type="AlphaFoldDB" id="A0AAN6RUX7"/>
<proteinExistence type="inferred from homology"/>
<accession>A0AAN6RUX7</accession>
<feature type="region of interest" description="Disordered" evidence="6">
    <location>
        <begin position="64"/>
        <end position="95"/>
    </location>
</feature>
<reference evidence="7" key="2">
    <citation type="submission" date="2023-05" db="EMBL/GenBank/DDBJ databases">
        <authorList>
            <consortium name="Lawrence Berkeley National Laboratory"/>
            <person name="Steindorff A."/>
            <person name="Hensen N."/>
            <person name="Bonometti L."/>
            <person name="Westerberg I."/>
            <person name="Brannstrom I.O."/>
            <person name="Guillou S."/>
            <person name="Cros-Aarteil S."/>
            <person name="Calhoun S."/>
            <person name="Haridas S."/>
            <person name="Kuo A."/>
            <person name="Mondo S."/>
            <person name="Pangilinan J."/>
            <person name="Riley R."/>
            <person name="Labutti K."/>
            <person name="Andreopoulos B."/>
            <person name="Lipzen A."/>
            <person name="Chen C."/>
            <person name="Yanf M."/>
            <person name="Daum C."/>
            <person name="Ng V."/>
            <person name="Clum A."/>
            <person name="Ohm R."/>
            <person name="Martin F."/>
            <person name="Silar P."/>
            <person name="Natvig D."/>
            <person name="Lalanne C."/>
            <person name="Gautier V."/>
            <person name="Ament-Velasquez S.L."/>
            <person name="Kruys A."/>
            <person name="Hutchinson M.I."/>
            <person name="Powell A.J."/>
            <person name="Barry K."/>
            <person name="Miller A.N."/>
            <person name="Grigoriev I.V."/>
            <person name="Debuchy R."/>
            <person name="Gladieux P."/>
            <person name="Thoren M.H."/>
            <person name="Johannesson H."/>
        </authorList>
    </citation>
    <scope>NUCLEOTIDE SEQUENCE</scope>
    <source>
        <strain evidence="7">CBS 103.79</strain>
    </source>
</reference>
<reference evidence="7" key="1">
    <citation type="journal article" date="2023" name="Mol. Phylogenet. Evol.">
        <title>Genome-scale phylogeny and comparative genomics of the fungal order Sordariales.</title>
        <authorList>
            <person name="Hensen N."/>
            <person name="Bonometti L."/>
            <person name="Westerberg I."/>
            <person name="Brannstrom I.O."/>
            <person name="Guillou S."/>
            <person name="Cros-Aarteil S."/>
            <person name="Calhoun S."/>
            <person name="Haridas S."/>
            <person name="Kuo A."/>
            <person name="Mondo S."/>
            <person name="Pangilinan J."/>
            <person name="Riley R."/>
            <person name="LaButti K."/>
            <person name="Andreopoulos B."/>
            <person name="Lipzen A."/>
            <person name="Chen C."/>
            <person name="Yan M."/>
            <person name="Daum C."/>
            <person name="Ng V."/>
            <person name="Clum A."/>
            <person name="Steindorff A."/>
            <person name="Ohm R.A."/>
            <person name="Martin F."/>
            <person name="Silar P."/>
            <person name="Natvig D.O."/>
            <person name="Lalanne C."/>
            <person name="Gautier V."/>
            <person name="Ament-Velasquez S.L."/>
            <person name="Kruys A."/>
            <person name="Hutchinson M.I."/>
            <person name="Powell A.J."/>
            <person name="Barry K."/>
            <person name="Miller A.N."/>
            <person name="Grigoriev I.V."/>
            <person name="Debuchy R."/>
            <person name="Gladieux P."/>
            <person name="Hiltunen Thoren M."/>
            <person name="Johannesson H."/>
        </authorList>
    </citation>
    <scope>NUCLEOTIDE SEQUENCE</scope>
    <source>
        <strain evidence="7">CBS 103.79</strain>
    </source>
</reference>
<keyword evidence="5" id="KW-0539">Nucleus</keyword>
<evidence type="ECO:0000313" key="8">
    <source>
        <dbReference type="Proteomes" id="UP001303889"/>
    </source>
</evidence>
<dbReference type="GO" id="GO:0006351">
    <property type="term" value="P:DNA-templated transcription"/>
    <property type="evidence" value="ECO:0007669"/>
    <property type="project" value="InterPro"/>
</dbReference>
<evidence type="ECO:0000313" key="7">
    <source>
        <dbReference type="EMBL" id="KAK3904382.1"/>
    </source>
</evidence>
<keyword evidence="3" id="KW-0240">DNA-directed RNA polymerase</keyword>
<dbReference type="Pfam" id="PF06870">
    <property type="entry name" value="RNA_pol_I_A49"/>
    <property type="match status" value="1"/>
</dbReference>
<dbReference type="GO" id="GO:0003677">
    <property type="term" value="F:DNA binding"/>
    <property type="evidence" value="ECO:0007669"/>
    <property type="project" value="InterPro"/>
</dbReference>
<keyword evidence="4" id="KW-0804">Transcription</keyword>
<gene>
    <name evidence="7" type="ORF">C8A05DRAFT_42530</name>
</gene>
<comment type="caution">
    <text evidence="7">The sequence shown here is derived from an EMBL/GenBank/DDBJ whole genome shotgun (WGS) entry which is preliminary data.</text>
</comment>
<organism evidence="7 8">
    <name type="scientific">Staphylotrichum tortipilum</name>
    <dbReference type="NCBI Taxonomy" id="2831512"/>
    <lineage>
        <taxon>Eukaryota</taxon>
        <taxon>Fungi</taxon>
        <taxon>Dikarya</taxon>
        <taxon>Ascomycota</taxon>
        <taxon>Pezizomycotina</taxon>
        <taxon>Sordariomycetes</taxon>
        <taxon>Sordariomycetidae</taxon>
        <taxon>Sordariales</taxon>
        <taxon>Chaetomiaceae</taxon>
        <taxon>Staphylotrichum</taxon>
    </lineage>
</organism>
<evidence type="ECO:0000256" key="1">
    <source>
        <dbReference type="ARBA" id="ARBA00004604"/>
    </source>
</evidence>
<name>A0AAN6RUX7_9PEZI</name>
<evidence type="ECO:0000256" key="6">
    <source>
        <dbReference type="SAM" id="MobiDB-lite"/>
    </source>
</evidence>
<dbReference type="EMBL" id="MU855400">
    <property type="protein sequence ID" value="KAK3904382.1"/>
    <property type="molecule type" value="Genomic_DNA"/>
</dbReference>
<feature type="region of interest" description="Disordered" evidence="6">
    <location>
        <begin position="1"/>
        <end position="28"/>
    </location>
</feature>
<keyword evidence="8" id="KW-1185">Reference proteome</keyword>
<dbReference type="PANTHER" id="PTHR14440">
    <property type="entry name" value="DNA-DIRECTED RNA POLYMERASE I SUBUNIT RPA49"/>
    <property type="match status" value="1"/>
</dbReference>
<comment type="similarity">
    <text evidence="2">Belongs to the eukaryotic RPA49/POLR1E RNA polymerase subunit family.</text>
</comment>
<protein>
    <submittedName>
        <fullName evidence="7">RNA polymerase I associated factor, A49-like protein</fullName>
    </submittedName>
</protein>
<dbReference type="InterPro" id="IPR009668">
    <property type="entry name" value="RNA_pol-assoc_fac_A49-like"/>
</dbReference>
<dbReference type="GO" id="GO:0005730">
    <property type="term" value="C:nucleolus"/>
    <property type="evidence" value="ECO:0007669"/>
    <property type="project" value="UniProtKB-SubCell"/>
</dbReference>
<evidence type="ECO:0000256" key="2">
    <source>
        <dbReference type="ARBA" id="ARBA00009430"/>
    </source>
</evidence>
<sequence>MPGSSMKKRRRPEEETPQSAKKKVVFQQQPGVAPSFSVTKVHTSQACPPIIGLTPGISLPDSFPFDVYDKDEEPTAKRRKSASQPQPSEMALHSSAHKTIDYSAREERWKSVDTVLNHFLAIIDPQSGEVEIVQAKKMVVRGTVRSKQAPAEAMEVKKGKQTHSEARMELGEAFGTKKSKKALQAVAENAMLAESSRGKLREDDRELVNTIKDASQHMATQEELQAAMDQGRSVPRGNYDAEEIQDVYVPSEIIGAEVLNAIPVLDWQEKVEKLEAVQVPARFVANRIVRLAGDESVQKLKLLRYLLWVIIMFSTARVGKERGTKSIARREQLREALAPAPEVVIENIRRKFSDNGVMRKAHIDLLITHCCVFACIIDDFELNTLDLREDLKIEQKQLNLYFQEIGARIKQSKAGDKVNHIAKLALPLVLPKMRRMLPRK</sequence>
<evidence type="ECO:0000256" key="5">
    <source>
        <dbReference type="ARBA" id="ARBA00023242"/>
    </source>
</evidence>
<feature type="compositionally biased region" description="Basic residues" evidence="6">
    <location>
        <begin position="1"/>
        <end position="10"/>
    </location>
</feature>
<evidence type="ECO:0000256" key="4">
    <source>
        <dbReference type="ARBA" id="ARBA00023163"/>
    </source>
</evidence>